<protein>
    <submittedName>
        <fullName evidence="5">CO/xanthine dehydrogenase Mo-binding subunit</fullName>
    </submittedName>
</protein>
<dbReference type="InterPro" id="IPR046867">
    <property type="entry name" value="AldOxase/xan_DH_MoCoBD2"/>
</dbReference>
<dbReference type="SUPFAM" id="SSF54665">
    <property type="entry name" value="CO dehydrogenase molybdoprotein N-domain-like"/>
    <property type="match status" value="1"/>
</dbReference>
<dbReference type="GO" id="GO:0005506">
    <property type="term" value="F:iron ion binding"/>
    <property type="evidence" value="ECO:0007669"/>
    <property type="project" value="InterPro"/>
</dbReference>
<dbReference type="FunFam" id="3.30.365.10:FF:000001">
    <property type="entry name" value="Xanthine dehydrogenase oxidase"/>
    <property type="match status" value="1"/>
</dbReference>
<dbReference type="Pfam" id="PF20256">
    <property type="entry name" value="MoCoBD_2"/>
    <property type="match status" value="2"/>
</dbReference>
<evidence type="ECO:0000256" key="2">
    <source>
        <dbReference type="ARBA" id="ARBA00023002"/>
    </source>
</evidence>
<dbReference type="GO" id="GO:0016491">
    <property type="term" value="F:oxidoreductase activity"/>
    <property type="evidence" value="ECO:0007669"/>
    <property type="project" value="UniProtKB-KW"/>
</dbReference>
<keyword evidence="1" id="KW-0500">Molybdenum</keyword>
<reference evidence="5 6" key="1">
    <citation type="submission" date="2019-03" db="EMBL/GenBank/DDBJ databases">
        <title>Genomic Encyclopedia of Type Strains, Phase IV (KMG-IV): sequencing the most valuable type-strain genomes for metagenomic binning, comparative biology and taxonomic classification.</title>
        <authorList>
            <person name="Goeker M."/>
        </authorList>
    </citation>
    <scope>NUCLEOTIDE SEQUENCE [LARGE SCALE GENOMIC DNA]</scope>
    <source>
        <strain evidence="5 6">DSM 24176</strain>
    </source>
</reference>
<dbReference type="RefSeq" id="WP_132279042.1">
    <property type="nucleotide sequence ID" value="NZ_SMGQ01000011.1"/>
</dbReference>
<dbReference type="Proteomes" id="UP000294545">
    <property type="component" value="Unassembled WGS sequence"/>
</dbReference>
<feature type="domain" description="Aldehyde oxidase/xanthine dehydrogenase a/b hammerhead" evidence="4">
    <location>
        <begin position="19"/>
        <end position="122"/>
    </location>
</feature>
<dbReference type="SMART" id="SM01008">
    <property type="entry name" value="Ald_Xan_dh_C"/>
    <property type="match status" value="1"/>
</dbReference>
<comment type="caution">
    <text evidence="5">The sequence shown here is derived from an EMBL/GenBank/DDBJ whole genome shotgun (WGS) entry which is preliminary data.</text>
</comment>
<evidence type="ECO:0000256" key="1">
    <source>
        <dbReference type="ARBA" id="ARBA00022505"/>
    </source>
</evidence>
<sequence length="713" mass="78707">MSQGISTAIKKLDHQFKTDGSIEYIADLKFDGMLYVKTLRSIKQRAFIKNINLPPIPEGYDVIDHNDIPGKNILKVIVDDNPILAKDQVNYIGEPILLVVGPKLDKVLEILEQINVIYEERAPILTIEKAEDGEVDPIYKNDNCFASYQYIKGDIQKAFNEANEIIEETFETGYQEHAYIEPQGMIGFYDEDKVTVYGSLQCPYYVKDALVQAFDCKEDKVRVVQATTGGAFGGKEDYPSLLACHAALAAYKTKKPVKLLLDRKEDMEVTTKRHPAQLVYKTALDKEGHITGMAVNIKLNGGAYAGLSSVVMQRSLICATGVYNIPNLKVEGKALATNTVPTGAFRGFGAPQSFFALEMHMEHIAKQLGMAPVDFKKQHMVTMGDKTSTNGSFRDPVLLPKMIEEVEKMSQYSQKYKAYQMQSSNKKKGIGMSVFLHGCGFTGSGERDHIKATVKLKKYFNGIVEILVSNVDMGQGLQTTLNKIVSTTLNIPIDKVIFSNPDTDRVPNSGPTVASRSLMIVGKLLERASIKLKETWIEGQKQEMTEHYQHPELIPWDEKNFQGDAYPTYSWGINVVEVAVSTLTGEIDLVGVWSVFDVGNAIDERIIRGQIEGGILQGIGYGSMEFMESQNGMIQQKSITDYIIPTAKDVVPIESKLIKNPYQDGPFGAKGAGELTLIGGAPALVTAIENAIGQSIHKTPVTPEHALEVLSNG</sequence>
<name>A0A4R1N578_9FIRM</name>
<evidence type="ECO:0000259" key="4">
    <source>
        <dbReference type="SMART" id="SM01008"/>
    </source>
</evidence>
<organism evidence="5 6">
    <name type="scientific">Natranaerovirga hydrolytica</name>
    <dbReference type="NCBI Taxonomy" id="680378"/>
    <lineage>
        <taxon>Bacteria</taxon>
        <taxon>Bacillati</taxon>
        <taxon>Bacillota</taxon>
        <taxon>Clostridia</taxon>
        <taxon>Lachnospirales</taxon>
        <taxon>Natranaerovirgaceae</taxon>
        <taxon>Natranaerovirga</taxon>
    </lineage>
</organism>
<dbReference type="Pfam" id="PF02738">
    <property type="entry name" value="MoCoBD_1"/>
    <property type="match status" value="1"/>
</dbReference>
<dbReference type="Pfam" id="PF01315">
    <property type="entry name" value="Ald_Xan_dh_C"/>
    <property type="match status" value="1"/>
</dbReference>
<gene>
    <name evidence="5" type="ORF">EDC19_0155</name>
</gene>
<evidence type="ECO:0000313" key="5">
    <source>
        <dbReference type="EMBL" id="TCK97753.1"/>
    </source>
</evidence>
<dbReference type="PANTHER" id="PTHR11908">
    <property type="entry name" value="XANTHINE DEHYDROGENASE"/>
    <property type="match status" value="1"/>
</dbReference>
<evidence type="ECO:0000313" key="6">
    <source>
        <dbReference type="Proteomes" id="UP000294545"/>
    </source>
</evidence>
<dbReference type="AlphaFoldDB" id="A0A4R1N578"/>
<keyword evidence="6" id="KW-1185">Reference proteome</keyword>
<dbReference type="Gene3D" id="3.30.365.10">
    <property type="entry name" value="Aldehyde oxidase/xanthine dehydrogenase, molybdopterin binding domain"/>
    <property type="match status" value="4"/>
</dbReference>
<dbReference type="SUPFAM" id="SSF56003">
    <property type="entry name" value="Molybdenum cofactor-binding domain"/>
    <property type="match status" value="1"/>
</dbReference>
<dbReference type="InterPro" id="IPR008274">
    <property type="entry name" value="AldOxase/xan_DH_MoCoBD1"/>
</dbReference>
<comment type="cofactor">
    <cofactor evidence="3">
        <name>Mo-molybdopterin cytosine dinucleotide</name>
        <dbReference type="ChEBI" id="CHEBI:71308"/>
    </cofactor>
</comment>
<dbReference type="PANTHER" id="PTHR11908:SF132">
    <property type="entry name" value="ALDEHYDE OXIDASE 1-RELATED"/>
    <property type="match status" value="1"/>
</dbReference>
<proteinExistence type="predicted"/>
<dbReference type="OrthoDB" id="9759099at2"/>
<keyword evidence="2" id="KW-0560">Oxidoreductase</keyword>
<dbReference type="InterPro" id="IPR000674">
    <property type="entry name" value="Ald_Oxase/Xan_DH_a/b"/>
</dbReference>
<dbReference type="InterPro" id="IPR036856">
    <property type="entry name" value="Ald_Oxase/Xan_DH_a/b_sf"/>
</dbReference>
<dbReference type="InterPro" id="IPR037165">
    <property type="entry name" value="AldOxase/xan_DH_Mopterin-bd_sf"/>
</dbReference>
<evidence type="ECO:0000256" key="3">
    <source>
        <dbReference type="ARBA" id="ARBA00053029"/>
    </source>
</evidence>
<accession>A0A4R1N578</accession>
<dbReference type="InterPro" id="IPR016208">
    <property type="entry name" value="Ald_Oxase/xanthine_DH-like"/>
</dbReference>
<dbReference type="Gene3D" id="3.90.1170.50">
    <property type="entry name" value="Aldehyde oxidase/xanthine dehydrogenase, a/b hammerhead"/>
    <property type="match status" value="1"/>
</dbReference>
<dbReference type="EMBL" id="SMGQ01000011">
    <property type="protein sequence ID" value="TCK97753.1"/>
    <property type="molecule type" value="Genomic_DNA"/>
</dbReference>